<keyword evidence="2" id="KW-0812">Transmembrane</keyword>
<feature type="compositionally biased region" description="Low complexity" evidence="1">
    <location>
        <begin position="423"/>
        <end position="448"/>
    </location>
</feature>
<dbReference type="VEuPathDB" id="TriTrypDB:ECC02_011900"/>
<feature type="compositionally biased region" description="Gly residues" evidence="1">
    <location>
        <begin position="351"/>
        <end position="404"/>
    </location>
</feature>
<feature type="compositionally biased region" description="Acidic residues" evidence="1">
    <location>
        <begin position="493"/>
        <end position="504"/>
    </location>
</feature>
<dbReference type="VEuPathDB" id="TriTrypDB:TCSYLVIO_002084"/>
<dbReference type="AlphaFoldDB" id="A0A2V2WAN4"/>
<reference evidence="3 4" key="1">
    <citation type="journal article" date="2018" name="Microb. Genom.">
        <title>Expanding an expanded genome: long-read sequencing of Trypanosoma cruzi.</title>
        <authorList>
            <person name="Berna L."/>
            <person name="Rodriguez M."/>
            <person name="Chiribao M.L."/>
            <person name="Parodi-Talice A."/>
            <person name="Pita S."/>
            <person name="Rijo G."/>
            <person name="Alvarez-Valin F."/>
            <person name="Robello C."/>
        </authorList>
    </citation>
    <scope>NUCLEOTIDE SEQUENCE [LARGE SCALE GENOMIC DNA]</scope>
    <source>
        <strain evidence="3 4">TCC</strain>
    </source>
</reference>
<dbReference type="VEuPathDB" id="TriTrypDB:TcG_13060"/>
<feature type="transmembrane region" description="Helical" evidence="2">
    <location>
        <begin position="210"/>
        <end position="232"/>
    </location>
</feature>
<dbReference type="VEuPathDB" id="TriTrypDB:TcCLB.510463.90"/>
<feature type="region of interest" description="Disordered" evidence="1">
    <location>
        <begin position="286"/>
        <end position="558"/>
    </location>
</feature>
<dbReference type="VEuPathDB" id="TriTrypDB:TcCLB.506001.14"/>
<dbReference type="VEuPathDB" id="TriTrypDB:TcCLB.506499.190"/>
<organism evidence="3 4">
    <name type="scientific">Trypanosoma cruzi</name>
    <dbReference type="NCBI Taxonomy" id="5693"/>
    <lineage>
        <taxon>Eukaryota</taxon>
        <taxon>Discoba</taxon>
        <taxon>Euglenozoa</taxon>
        <taxon>Kinetoplastea</taxon>
        <taxon>Metakinetoplastina</taxon>
        <taxon>Trypanosomatida</taxon>
        <taxon>Trypanosomatidae</taxon>
        <taxon>Trypanosoma</taxon>
        <taxon>Schizotrypanum</taxon>
    </lineage>
</organism>
<dbReference type="EMBL" id="PRFC01000132">
    <property type="protein sequence ID" value="PWV05395.1"/>
    <property type="molecule type" value="Genomic_DNA"/>
</dbReference>
<evidence type="ECO:0000313" key="3">
    <source>
        <dbReference type="EMBL" id="PWV05395.1"/>
    </source>
</evidence>
<gene>
    <name evidence="3" type="ORF">C3747_132g127</name>
</gene>
<feature type="transmembrane region" description="Helical" evidence="2">
    <location>
        <begin position="87"/>
        <end position="114"/>
    </location>
</feature>
<evidence type="ECO:0000313" key="4">
    <source>
        <dbReference type="Proteomes" id="UP000246078"/>
    </source>
</evidence>
<feature type="transmembrane region" description="Helical" evidence="2">
    <location>
        <begin position="167"/>
        <end position="190"/>
    </location>
</feature>
<dbReference type="VEuPathDB" id="TriTrypDB:ECC02_008967"/>
<comment type="caution">
    <text evidence="3">The sequence shown here is derived from an EMBL/GenBank/DDBJ whole genome shotgun (WGS) entry which is preliminary data.</text>
</comment>
<dbReference type="VEuPathDB" id="TriTrypDB:TCDM_12264"/>
<dbReference type="VEuPathDB" id="TriTrypDB:TcCL_NonESM11665"/>
<dbReference type="VEuPathDB" id="TriTrypDB:BCY84_07345"/>
<feature type="compositionally biased region" description="Basic and acidic residues" evidence="1">
    <location>
        <begin position="519"/>
        <end position="537"/>
    </location>
</feature>
<dbReference type="VEuPathDB" id="TriTrypDB:BCY84_17177"/>
<feature type="compositionally biased region" description="Polar residues" evidence="1">
    <location>
        <begin position="449"/>
        <end position="488"/>
    </location>
</feature>
<feature type="transmembrane region" description="Helical" evidence="2">
    <location>
        <begin position="126"/>
        <end position="146"/>
    </location>
</feature>
<dbReference type="VEuPathDB" id="TriTrypDB:TcCL_Unassigned02870"/>
<dbReference type="InterPro" id="IPR022152">
    <property type="entry name" value="DUF3682"/>
</dbReference>
<evidence type="ECO:0000256" key="1">
    <source>
        <dbReference type="SAM" id="MobiDB-lite"/>
    </source>
</evidence>
<protein>
    <submittedName>
        <fullName evidence="3">Mucin-associated surface protein (MASP)</fullName>
    </submittedName>
</protein>
<dbReference type="VEuPathDB" id="TriTrypDB:C3747_132g127"/>
<sequence>MTLGTRAPIARIHRAVFRERCESTRLLCPAQRREIETARANCWQHCACVRVLGVAASSGIVWSCDGIVSRRVWHCDSSQRTCAAFPACFLLLFIFYCWLCCLPGMISILAVPLFNGRLLHTVMGDVFLLLFCCFCPHAVPASLLCVPRTARKEDWRDRPDAAMKCEYFLFGLLPFVTVAWLLCDLSLLLLSLCFDGELVCAEGYTQVTGVMAMTMTGRVLLVCALCVLWCVAGGVYARDVDTNALGGCMASGVLGENGSHMPDGCNKTAITVPLRSVLPITAVEASDGKGASVETKNRSNSSENSDAGASTGSAGPGGGPGRDGGAGGSAASSGASGSVAPSGGASSGAVVPGGGDSGASGSGSRGAGGPAGSSTGGGPAAGGAGAAGASGSGSAGGEVDGSGGTPASSAPGAPPSAPGPSGGPSAPADATGVDPSAGSSDGEAGSSGTNPSNTTGDSSTGNQTPAAAAEANNSSLPGGPAGTTSGTEHTQEKEEEEEEEEEENEKQQQSDETQVQQHQQHEHPAESGEESAKDKNALRTNATANTGDSDGSTAVSHTTSPLLPLLLVVACAAAAAVVAA</sequence>
<dbReference type="VEuPathDB" id="TriTrypDB:Tc_MARK_10309"/>
<accession>A0A2V2WAN4</accession>
<keyword evidence="2" id="KW-0472">Membrane</keyword>
<dbReference type="VEuPathDB" id="TriTrypDB:C4B63_64g54"/>
<name>A0A2V2WAN4_TRYCR</name>
<keyword evidence="2" id="KW-1133">Transmembrane helix</keyword>
<dbReference type="Proteomes" id="UP000246078">
    <property type="component" value="Unassembled WGS sequence"/>
</dbReference>
<evidence type="ECO:0000256" key="2">
    <source>
        <dbReference type="SAM" id="Phobius"/>
    </source>
</evidence>
<dbReference type="VEuPathDB" id="TriTrypDB:TcBrA4_0172170"/>
<dbReference type="VEuPathDB" id="TriTrypDB:TCSYLVIO_008039"/>
<feature type="compositionally biased region" description="Low complexity" evidence="1">
    <location>
        <begin position="329"/>
        <end position="350"/>
    </location>
</feature>
<dbReference type="VEuPathDB" id="TriTrypDB:TcCLB.510627.128"/>
<dbReference type="VEuPathDB" id="TriTrypDB:TcCLB.510463.120"/>
<dbReference type="VEuPathDB" id="TriTrypDB:TcCLB.511797.167"/>
<feature type="compositionally biased region" description="Gly residues" evidence="1">
    <location>
        <begin position="314"/>
        <end position="328"/>
    </location>
</feature>
<dbReference type="Pfam" id="PF12446">
    <property type="entry name" value="DUF3682"/>
    <property type="match status" value="1"/>
</dbReference>
<proteinExistence type="predicted"/>
<dbReference type="VEuPathDB" id="TriTrypDB:C4B63_29g56"/>
<feature type="transmembrane region" description="Helical" evidence="2">
    <location>
        <begin position="562"/>
        <end position="579"/>
    </location>
</feature>
<dbReference type="VEuPathDB" id="TriTrypDB:Tc_MARK_9862"/>
<dbReference type="VEuPathDB" id="TriTrypDB:BCY84_04328"/>
<feature type="compositionally biased region" description="Polar residues" evidence="1">
    <location>
        <begin position="538"/>
        <end position="558"/>
    </location>
</feature>